<accession>A0A1F7I3C9</accession>
<sequence length="278" mass="31723">MLGTLFNTAIIQPILNILVAFYKLFLVVHLPGAFGFAIIALTVCVRLLMHPFFKQQIHTSKKMQDLKPHLDRLSDKHKKDPKKLQQEQMRLYKEAGINPASGCLFAIVQIPLFLGLYQTLQRFLLNGTTTKVITGINKELYAAFLKISSIDPWFFGFNLALSPAKAHVWYYLSVPIITAVLQFFQAQTTLLPTSKPDEKKKLSLEKDSKNKDKKESSTGEDFQKAMNTQMKYFFPLMIGYFSYTLPIGLSLYWNIFSIFSIIQHATMKKPDGQSAVKK</sequence>
<dbReference type="InterPro" id="IPR047196">
    <property type="entry name" value="YidC_ALB_C"/>
</dbReference>
<feature type="transmembrane region" description="Helical" evidence="11">
    <location>
        <begin position="240"/>
        <end position="262"/>
    </location>
</feature>
<evidence type="ECO:0000313" key="13">
    <source>
        <dbReference type="EMBL" id="OGK37875.1"/>
    </source>
</evidence>
<keyword evidence="2" id="KW-0813">Transport</keyword>
<dbReference type="GO" id="GO:0005886">
    <property type="term" value="C:plasma membrane"/>
    <property type="evidence" value="ECO:0007669"/>
    <property type="project" value="UniProtKB-SubCell"/>
</dbReference>
<protein>
    <recommendedName>
        <fullName evidence="12">Membrane insertase YidC/Oxa/ALB C-terminal domain-containing protein</fullName>
    </recommendedName>
</protein>
<dbReference type="AlphaFoldDB" id="A0A1F7I3C9"/>
<organism evidence="13 14">
    <name type="scientific">Candidatus Roizmanbacteria bacterium RIFCSPHIGHO2_12_FULL_41_11</name>
    <dbReference type="NCBI Taxonomy" id="1802052"/>
    <lineage>
        <taxon>Bacteria</taxon>
        <taxon>Candidatus Roizmaniibacteriota</taxon>
    </lineage>
</organism>
<evidence type="ECO:0000256" key="3">
    <source>
        <dbReference type="ARBA" id="ARBA00022475"/>
    </source>
</evidence>
<keyword evidence="6 11" id="KW-1133">Transmembrane helix</keyword>
<dbReference type="EMBL" id="MGAC01000028">
    <property type="protein sequence ID" value="OGK37875.1"/>
    <property type="molecule type" value="Genomic_DNA"/>
</dbReference>
<keyword evidence="7 11" id="KW-0472">Membrane</keyword>
<dbReference type="GO" id="GO:0015031">
    <property type="term" value="P:protein transport"/>
    <property type="evidence" value="ECO:0007669"/>
    <property type="project" value="UniProtKB-KW"/>
</dbReference>
<evidence type="ECO:0000256" key="4">
    <source>
        <dbReference type="ARBA" id="ARBA00022692"/>
    </source>
</evidence>
<keyword evidence="4 9" id="KW-0812">Transmembrane</keyword>
<evidence type="ECO:0000259" key="12">
    <source>
        <dbReference type="Pfam" id="PF02096"/>
    </source>
</evidence>
<dbReference type="InterPro" id="IPR001708">
    <property type="entry name" value="YidC/ALB3/OXA1/COX18"/>
</dbReference>
<reference evidence="13 14" key="1">
    <citation type="journal article" date="2016" name="Nat. Commun.">
        <title>Thousands of microbial genomes shed light on interconnected biogeochemical processes in an aquifer system.</title>
        <authorList>
            <person name="Anantharaman K."/>
            <person name="Brown C.T."/>
            <person name="Hug L.A."/>
            <person name="Sharon I."/>
            <person name="Castelle C.J."/>
            <person name="Probst A.J."/>
            <person name="Thomas B.C."/>
            <person name="Singh A."/>
            <person name="Wilkins M.J."/>
            <person name="Karaoz U."/>
            <person name="Brodie E.L."/>
            <person name="Williams K.H."/>
            <person name="Hubbard S.S."/>
            <person name="Banfield J.F."/>
        </authorList>
    </citation>
    <scope>NUCLEOTIDE SEQUENCE [LARGE SCALE GENOMIC DNA]</scope>
</reference>
<evidence type="ECO:0000256" key="2">
    <source>
        <dbReference type="ARBA" id="ARBA00022448"/>
    </source>
</evidence>
<evidence type="ECO:0000256" key="11">
    <source>
        <dbReference type="SAM" id="Phobius"/>
    </source>
</evidence>
<proteinExistence type="inferred from homology"/>
<feature type="transmembrane region" description="Helical" evidence="11">
    <location>
        <begin position="20"/>
        <end position="48"/>
    </location>
</feature>
<dbReference type="GO" id="GO:0032977">
    <property type="term" value="F:membrane insertase activity"/>
    <property type="evidence" value="ECO:0007669"/>
    <property type="project" value="InterPro"/>
</dbReference>
<dbReference type="Proteomes" id="UP000176803">
    <property type="component" value="Unassembled WGS sequence"/>
</dbReference>
<comment type="caution">
    <text evidence="13">The sequence shown here is derived from an EMBL/GenBank/DDBJ whole genome shotgun (WGS) entry which is preliminary data.</text>
</comment>
<evidence type="ECO:0000256" key="6">
    <source>
        <dbReference type="ARBA" id="ARBA00022989"/>
    </source>
</evidence>
<dbReference type="GO" id="GO:0051205">
    <property type="term" value="P:protein insertion into membrane"/>
    <property type="evidence" value="ECO:0007669"/>
    <property type="project" value="TreeGrafter"/>
</dbReference>
<dbReference type="NCBIfam" id="TIGR03592">
    <property type="entry name" value="yidC_oxa1_cterm"/>
    <property type="match status" value="1"/>
</dbReference>
<comment type="similarity">
    <text evidence="9">Belongs to the OXA1/ALB3/YidC family.</text>
</comment>
<feature type="region of interest" description="Disordered" evidence="10">
    <location>
        <begin position="201"/>
        <end position="220"/>
    </location>
</feature>
<evidence type="ECO:0000256" key="8">
    <source>
        <dbReference type="ARBA" id="ARBA00023186"/>
    </source>
</evidence>
<feature type="transmembrane region" description="Helical" evidence="11">
    <location>
        <begin position="140"/>
        <end position="161"/>
    </location>
</feature>
<feature type="transmembrane region" description="Helical" evidence="11">
    <location>
        <begin position="99"/>
        <end position="120"/>
    </location>
</feature>
<evidence type="ECO:0000256" key="9">
    <source>
        <dbReference type="RuleBase" id="RU003945"/>
    </source>
</evidence>
<dbReference type="Pfam" id="PF02096">
    <property type="entry name" value="60KD_IMP"/>
    <property type="match status" value="1"/>
</dbReference>
<feature type="domain" description="Membrane insertase YidC/Oxa/ALB C-terminal" evidence="12">
    <location>
        <begin position="34"/>
        <end position="268"/>
    </location>
</feature>
<evidence type="ECO:0000256" key="10">
    <source>
        <dbReference type="SAM" id="MobiDB-lite"/>
    </source>
</evidence>
<evidence type="ECO:0000256" key="7">
    <source>
        <dbReference type="ARBA" id="ARBA00023136"/>
    </source>
</evidence>
<name>A0A1F7I3C9_9BACT</name>
<keyword evidence="8" id="KW-0143">Chaperone</keyword>
<dbReference type="PANTHER" id="PTHR12428:SF65">
    <property type="entry name" value="CYTOCHROME C OXIDASE ASSEMBLY PROTEIN COX18, MITOCHONDRIAL"/>
    <property type="match status" value="1"/>
</dbReference>
<keyword evidence="5" id="KW-0653">Protein transport</keyword>
<evidence type="ECO:0000313" key="14">
    <source>
        <dbReference type="Proteomes" id="UP000176803"/>
    </source>
</evidence>
<dbReference type="InterPro" id="IPR028055">
    <property type="entry name" value="YidC/Oxa/ALB_C"/>
</dbReference>
<dbReference type="PANTHER" id="PTHR12428">
    <property type="entry name" value="OXA1"/>
    <property type="match status" value="1"/>
</dbReference>
<evidence type="ECO:0000256" key="5">
    <source>
        <dbReference type="ARBA" id="ARBA00022927"/>
    </source>
</evidence>
<comment type="subcellular location">
    <subcellularLocation>
        <location evidence="1">Cell membrane</location>
        <topology evidence="1">Multi-pass membrane protein</topology>
    </subcellularLocation>
    <subcellularLocation>
        <location evidence="9">Membrane</location>
        <topology evidence="9">Multi-pass membrane protein</topology>
    </subcellularLocation>
</comment>
<evidence type="ECO:0000256" key="1">
    <source>
        <dbReference type="ARBA" id="ARBA00004651"/>
    </source>
</evidence>
<feature type="transmembrane region" description="Helical" evidence="11">
    <location>
        <begin position="168"/>
        <end position="186"/>
    </location>
</feature>
<dbReference type="CDD" id="cd20070">
    <property type="entry name" value="5TM_YidC_Alb3"/>
    <property type="match status" value="1"/>
</dbReference>
<keyword evidence="3" id="KW-1003">Cell membrane</keyword>
<gene>
    <name evidence="13" type="ORF">A3F03_01505</name>
</gene>